<evidence type="ECO:0000259" key="2">
    <source>
        <dbReference type="Pfam" id="PF22763"/>
    </source>
</evidence>
<comment type="caution">
    <text evidence="3">The sequence shown here is derived from an EMBL/GenBank/DDBJ whole genome shotgun (WGS) entry which is preliminary data.</text>
</comment>
<dbReference type="InterPro" id="IPR054468">
    <property type="entry name" value="NrSPol-like_HBD"/>
</dbReference>
<evidence type="ECO:0000313" key="4">
    <source>
        <dbReference type="Proteomes" id="UP000195137"/>
    </source>
</evidence>
<gene>
    <name evidence="3" type="ORF">AMET1_0990</name>
</gene>
<proteinExistence type="predicted"/>
<evidence type="ECO:0000313" key="3">
    <source>
        <dbReference type="EMBL" id="OUJ19334.1"/>
    </source>
</evidence>
<feature type="domain" description="NrS-1 polymerase-like HBD" evidence="2">
    <location>
        <begin position="160"/>
        <end position="221"/>
    </location>
</feature>
<accession>A0A1Y3GGK3</accession>
<dbReference type="OrthoDB" id="238910at2157"/>
<keyword evidence="4" id="KW-1185">Reference proteome</keyword>
<dbReference type="RefSeq" id="WP_086637350.1">
    <property type="nucleotide sequence ID" value="NZ_MRZU01000003.1"/>
</dbReference>
<dbReference type="AlphaFoldDB" id="A0A1Y3GGK3"/>
<dbReference type="Proteomes" id="UP000195137">
    <property type="component" value="Unassembled WGS sequence"/>
</dbReference>
<name>A0A1Y3GGK3_9EURY</name>
<evidence type="ECO:0000256" key="1">
    <source>
        <dbReference type="SAM" id="MobiDB-lite"/>
    </source>
</evidence>
<feature type="region of interest" description="Disordered" evidence="1">
    <location>
        <begin position="109"/>
        <end position="129"/>
    </location>
</feature>
<reference evidence="3 4" key="1">
    <citation type="submission" date="2016-12" db="EMBL/GenBank/DDBJ databases">
        <title>Discovery of methanogenic haloarchaea.</title>
        <authorList>
            <person name="Sorokin D.Y."/>
            <person name="Makarova K.S."/>
            <person name="Abbas B."/>
            <person name="Ferrer M."/>
            <person name="Golyshin P.N."/>
        </authorList>
    </citation>
    <scope>NUCLEOTIDE SEQUENCE [LARGE SCALE GENOMIC DNA]</scope>
    <source>
        <strain evidence="3">AMET1</strain>
    </source>
</reference>
<feature type="compositionally biased region" description="Polar residues" evidence="1">
    <location>
        <begin position="213"/>
        <end position="226"/>
    </location>
</feature>
<dbReference type="EMBL" id="MRZU01000003">
    <property type="protein sequence ID" value="OUJ19334.1"/>
    <property type="molecule type" value="Genomic_DNA"/>
</dbReference>
<sequence length="244" mass="28311">MFNSSGSYTGVDLDNVVNEDKPNKEAKEIIQTLDSYTEYSPSLTGFYIIVKADKETDKARSELIDNPESEIEIYDNLRFFTFTGRIYRDYSEIKGRQDELNKVVDKYLSRSDPEPETPENKDIDGSKPHGLELKDLHEIAMKDNKFKELYQGDISSYPSQSEADLALMSKMAFYTQKDPSLMENWFSRSALGQRRKWRKRRDYQHRTIDKAISGTTETYDPKTSSSMDKKRDSGRKSFLNLRPS</sequence>
<feature type="region of interest" description="Disordered" evidence="1">
    <location>
        <begin position="202"/>
        <end position="244"/>
    </location>
</feature>
<protein>
    <submittedName>
        <fullName evidence="3">RepA plasmid replication protein</fullName>
    </submittedName>
</protein>
<dbReference type="Pfam" id="PF22763">
    <property type="entry name" value="NrS1-1_pol-like_HBD"/>
    <property type="match status" value="1"/>
</dbReference>
<organism evidence="3 4">
    <name type="scientific">Methanonatronarchaeum thermophilum</name>
    <dbReference type="NCBI Taxonomy" id="1927129"/>
    <lineage>
        <taxon>Archaea</taxon>
        <taxon>Methanobacteriati</taxon>
        <taxon>Methanobacteriota</taxon>
        <taxon>Methanonatronarchaeia</taxon>
        <taxon>Methanonatronarchaeales</taxon>
        <taxon>Methanonatronarchaeaceae</taxon>
        <taxon>Methanonatronarchaeum</taxon>
    </lineage>
</organism>